<evidence type="ECO:0000256" key="1">
    <source>
        <dbReference type="ARBA" id="ARBA00022553"/>
    </source>
</evidence>
<dbReference type="OMA" id="QFSRAQG"/>
<dbReference type="GO" id="GO:0005737">
    <property type="term" value="C:cytoplasm"/>
    <property type="evidence" value="ECO:0007669"/>
    <property type="project" value="TreeGrafter"/>
</dbReference>
<dbReference type="Proteomes" id="UP000085678">
    <property type="component" value="Unplaced"/>
</dbReference>
<dbReference type="STRING" id="7574.A0A1S3HBJ0"/>
<dbReference type="PROSITE" id="PS50126">
    <property type="entry name" value="S1"/>
    <property type="match status" value="1"/>
</dbReference>
<accession>A0A1S3HBJ0</accession>
<dbReference type="KEGG" id="lak:106153821"/>
<evidence type="ECO:0000256" key="2">
    <source>
        <dbReference type="SAM" id="MobiDB-lite"/>
    </source>
</evidence>
<evidence type="ECO:0000313" key="9">
    <source>
        <dbReference type="RefSeq" id="XP_013383377.1"/>
    </source>
</evidence>
<evidence type="ECO:0000313" key="6">
    <source>
        <dbReference type="RefSeq" id="XP_013383373.1"/>
    </source>
</evidence>
<gene>
    <name evidence="6 7 8 9" type="primary">LOC106153821</name>
    <name evidence="10 11 12" type="synonym">LOC106181196</name>
</gene>
<evidence type="ECO:0000313" key="12">
    <source>
        <dbReference type="RefSeq" id="XP_013420971.1"/>
    </source>
</evidence>
<keyword evidence="1" id="KW-0597">Phosphoprotein</keyword>
<dbReference type="CDD" id="cd04458">
    <property type="entry name" value="CSP_CDS"/>
    <property type="match status" value="1"/>
</dbReference>
<dbReference type="SUPFAM" id="SSF50249">
    <property type="entry name" value="Nucleic acid-binding proteins"/>
    <property type="match status" value="1"/>
</dbReference>
<dbReference type="RefSeq" id="XP_013383374.1">
    <property type="nucleotide sequence ID" value="XM_013527920.1"/>
</dbReference>
<protein>
    <submittedName>
        <fullName evidence="6 7 10 11">Cold shock domain-containing protein CG9705</fullName>
    </submittedName>
</protein>
<dbReference type="OrthoDB" id="448492at2759"/>
<dbReference type="AlphaFoldDB" id="A0A1S3HBJ0"/>
<dbReference type="Gene3D" id="2.40.50.140">
    <property type="entry name" value="Nucleic acid-binding proteins"/>
    <property type="match status" value="1"/>
</dbReference>
<evidence type="ECO:0000313" key="7">
    <source>
        <dbReference type="RefSeq" id="XP_013383374.1"/>
    </source>
</evidence>
<dbReference type="KEGG" id="lak:106181196"/>
<dbReference type="RefSeq" id="XP_013383377.1">
    <property type="nucleotide sequence ID" value="XM_013527923.1"/>
</dbReference>
<evidence type="ECO:0000259" key="4">
    <source>
        <dbReference type="PROSITE" id="PS51857"/>
    </source>
</evidence>
<keyword evidence="5" id="KW-1185">Reference proteome</keyword>
<dbReference type="FunFam" id="2.40.50.140:FF:000086">
    <property type="entry name" value="Cold shock domain-containing protein C2"/>
    <property type="match status" value="1"/>
</dbReference>
<evidence type="ECO:0000313" key="10">
    <source>
        <dbReference type="RefSeq" id="XP_013420968.1"/>
    </source>
</evidence>
<dbReference type="GeneID" id="106181196"/>
<dbReference type="PANTHER" id="PTHR12962:SF1">
    <property type="entry name" value="COLD SHOCK DOMAIN-CONTAINING PROTEIN CG9705"/>
    <property type="match status" value="1"/>
</dbReference>
<dbReference type="InterPro" id="IPR052069">
    <property type="entry name" value="Ca-reg_mRNA-binding_domain"/>
</dbReference>
<dbReference type="SMART" id="SM00357">
    <property type="entry name" value="CSP"/>
    <property type="match status" value="1"/>
</dbReference>
<reference evidence="6 7" key="1">
    <citation type="submission" date="2025-04" db="UniProtKB">
        <authorList>
            <consortium name="RefSeq"/>
        </authorList>
    </citation>
    <scope>IDENTIFICATION</scope>
    <source>
        <tissue evidence="6 7">Gonads</tissue>
    </source>
</reference>
<dbReference type="GO" id="GO:0003730">
    <property type="term" value="F:mRNA 3'-UTR binding"/>
    <property type="evidence" value="ECO:0007669"/>
    <property type="project" value="TreeGrafter"/>
</dbReference>
<dbReference type="PROSITE" id="PS51857">
    <property type="entry name" value="CSD_2"/>
    <property type="match status" value="1"/>
</dbReference>
<dbReference type="RefSeq" id="XP_013420971.1">
    <property type="nucleotide sequence ID" value="XM_013565517.2"/>
</dbReference>
<evidence type="ECO:0000259" key="3">
    <source>
        <dbReference type="PROSITE" id="PS50126"/>
    </source>
</evidence>
<evidence type="ECO:0000313" key="5">
    <source>
        <dbReference type="Proteomes" id="UP000085678"/>
    </source>
</evidence>
<proteinExistence type="predicted"/>
<dbReference type="GeneID" id="106153821"/>
<name>A0A1S3HBJ0_LINAN</name>
<dbReference type="PANTHER" id="PTHR12962">
    <property type="entry name" value="CALCIUM-REGULATED HEAT STABLE PROTEIN CRHSP-24-RELATED"/>
    <property type="match status" value="1"/>
</dbReference>
<dbReference type="InterPro" id="IPR003029">
    <property type="entry name" value="S1_domain"/>
</dbReference>
<dbReference type="RefSeq" id="XP_013383373.1">
    <property type="nucleotide sequence ID" value="XM_013527919.1"/>
</dbReference>
<dbReference type="RefSeq" id="XP_013383376.1">
    <property type="nucleotide sequence ID" value="XM_013527922.1"/>
</dbReference>
<dbReference type="GO" id="GO:0043488">
    <property type="term" value="P:regulation of mRNA stability"/>
    <property type="evidence" value="ECO:0007669"/>
    <property type="project" value="TreeGrafter"/>
</dbReference>
<dbReference type="Pfam" id="PF00313">
    <property type="entry name" value="CSD"/>
    <property type="match status" value="1"/>
</dbReference>
<feature type="domain" description="CSD" evidence="4">
    <location>
        <begin position="56"/>
        <end position="122"/>
    </location>
</feature>
<dbReference type="InterPro" id="IPR011129">
    <property type="entry name" value="CSD"/>
</dbReference>
<dbReference type="RefSeq" id="XP_013420968.1">
    <property type="nucleotide sequence ID" value="XM_013565514.1"/>
</dbReference>
<evidence type="ECO:0000313" key="11">
    <source>
        <dbReference type="RefSeq" id="XP_013420970.1"/>
    </source>
</evidence>
<sequence>MQSPKDIPQKHSVNDSPGGHHPGSPVQHGHFLIPSPIITRRMRTNSVSERAKQGPVLKGKVKSFCRTKGHGFIIPAAGGEPLFVHISDIEEEYVPKEGDEVTYQVVHVPPKNEKFQAVHVHITNLVQGVTHEKWDTPPASPQTSPNK</sequence>
<feature type="domain" description="S1 motif" evidence="3">
    <location>
        <begin position="54"/>
        <end position="120"/>
    </location>
</feature>
<dbReference type="RefSeq" id="XP_013420970.1">
    <property type="nucleotide sequence ID" value="XM_013565516.2"/>
</dbReference>
<dbReference type="InterPro" id="IPR012340">
    <property type="entry name" value="NA-bd_OB-fold"/>
</dbReference>
<organism evidence="5 6">
    <name type="scientific">Lingula anatina</name>
    <name type="common">Brachiopod</name>
    <name type="synonym">Lingula unguis</name>
    <dbReference type="NCBI Taxonomy" id="7574"/>
    <lineage>
        <taxon>Eukaryota</taxon>
        <taxon>Metazoa</taxon>
        <taxon>Spiralia</taxon>
        <taxon>Lophotrochozoa</taxon>
        <taxon>Brachiopoda</taxon>
        <taxon>Linguliformea</taxon>
        <taxon>Lingulata</taxon>
        <taxon>Lingulida</taxon>
        <taxon>Linguloidea</taxon>
        <taxon>Lingulidae</taxon>
        <taxon>Lingula</taxon>
    </lineage>
</organism>
<dbReference type="InterPro" id="IPR002059">
    <property type="entry name" value="CSP_DNA-bd"/>
</dbReference>
<feature type="region of interest" description="Disordered" evidence="2">
    <location>
        <begin position="1"/>
        <end position="31"/>
    </location>
</feature>
<evidence type="ECO:0000313" key="8">
    <source>
        <dbReference type="RefSeq" id="XP_013383376.1"/>
    </source>
</evidence>